<keyword evidence="2" id="KW-1185">Reference proteome</keyword>
<organism evidence="1 2">
    <name type="scientific">Aegilops tauschii subsp. strangulata</name>
    <name type="common">Goatgrass</name>
    <dbReference type="NCBI Taxonomy" id="200361"/>
    <lineage>
        <taxon>Eukaryota</taxon>
        <taxon>Viridiplantae</taxon>
        <taxon>Streptophyta</taxon>
        <taxon>Embryophyta</taxon>
        <taxon>Tracheophyta</taxon>
        <taxon>Spermatophyta</taxon>
        <taxon>Magnoliopsida</taxon>
        <taxon>Liliopsida</taxon>
        <taxon>Poales</taxon>
        <taxon>Poaceae</taxon>
        <taxon>BOP clade</taxon>
        <taxon>Pooideae</taxon>
        <taxon>Triticodae</taxon>
        <taxon>Triticeae</taxon>
        <taxon>Triticinae</taxon>
        <taxon>Aegilops</taxon>
    </lineage>
</organism>
<reference evidence="1" key="5">
    <citation type="journal article" date="2021" name="G3 (Bethesda)">
        <title>Aegilops tauschii genome assembly Aet v5.0 features greater sequence contiguity and improved annotation.</title>
        <authorList>
            <person name="Wang L."/>
            <person name="Zhu T."/>
            <person name="Rodriguez J.C."/>
            <person name="Deal K.R."/>
            <person name="Dubcovsky J."/>
            <person name="McGuire P.E."/>
            <person name="Lux T."/>
            <person name="Spannagl M."/>
            <person name="Mayer K.F.X."/>
            <person name="Baldrich P."/>
            <person name="Meyers B.C."/>
            <person name="Huo N."/>
            <person name="Gu Y.Q."/>
            <person name="Zhou H."/>
            <person name="Devos K.M."/>
            <person name="Bennetzen J.L."/>
            <person name="Unver T."/>
            <person name="Budak H."/>
            <person name="Gulick P.J."/>
            <person name="Galiba G."/>
            <person name="Kalapos B."/>
            <person name="Nelson D.R."/>
            <person name="Li P."/>
            <person name="You F.M."/>
            <person name="Luo M.C."/>
            <person name="Dvorak J."/>
        </authorList>
    </citation>
    <scope>NUCLEOTIDE SEQUENCE [LARGE SCALE GENOMIC DNA]</scope>
    <source>
        <strain evidence="1">cv. AL8/78</strain>
    </source>
</reference>
<reference evidence="1" key="3">
    <citation type="journal article" date="2017" name="Nature">
        <title>Genome sequence of the progenitor of the wheat D genome Aegilops tauschii.</title>
        <authorList>
            <person name="Luo M.C."/>
            <person name="Gu Y.Q."/>
            <person name="Puiu D."/>
            <person name="Wang H."/>
            <person name="Twardziok S.O."/>
            <person name="Deal K.R."/>
            <person name="Huo N."/>
            <person name="Zhu T."/>
            <person name="Wang L."/>
            <person name="Wang Y."/>
            <person name="McGuire P.E."/>
            <person name="Liu S."/>
            <person name="Long H."/>
            <person name="Ramasamy R.K."/>
            <person name="Rodriguez J.C."/>
            <person name="Van S.L."/>
            <person name="Yuan L."/>
            <person name="Wang Z."/>
            <person name="Xia Z."/>
            <person name="Xiao L."/>
            <person name="Anderson O.D."/>
            <person name="Ouyang S."/>
            <person name="Liang Y."/>
            <person name="Zimin A.V."/>
            <person name="Pertea G."/>
            <person name="Qi P."/>
            <person name="Bennetzen J.L."/>
            <person name="Dai X."/>
            <person name="Dawson M.W."/>
            <person name="Muller H.G."/>
            <person name="Kugler K."/>
            <person name="Rivarola-Duarte L."/>
            <person name="Spannagl M."/>
            <person name="Mayer K.F.X."/>
            <person name="Lu F.H."/>
            <person name="Bevan M.W."/>
            <person name="Leroy P."/>
            <person name="Li P."/>
            <person name="You F.M."/>
            <person name="Sun Q."/>
            <person name="Liu Z."/>
            <person name="Lyons E."/>
            <person name="Wicker T."/>
            <person name="Salzberg S.L."/>
            <person name="Devos K.M."/>
            <person name="Dvorak J."/>
        </authorList>
    </citation>
    <scope>NUCLEOTIDE SEQUENCE [LARGE SCALE GENOMIC DNA]</scope>
    <source>
        <strain evidence="1">cv. AL8/78</strain>
    </source>
</reference>
<reference evidence="2" key="2">
    <citation type="journal article" date="2017" name="Nat. Plants">
        <title>The Aegilops tauschii genome reveals multiple impacts of transposons.</title>
        <authorList>
            <person name="Zhao G."/>
            <person name="Zou C."/>
            <person name="Li K."/>
            <person name="Wang K."/>
            <person name="Li T."/>
            <person name="Gao L."/>
            <person name="Zhang X."/>
            <person name="Wang H."/>
            <person name="Yang Z."/>
            <person name="Liu X."/>
            <person name="Jiang W."/>
            <person name="Mao L."/>
            <person name="Kong X."/>
            <person name="Jiao Y."/>
            <person name="Jia J."/>
        </authorList>
    </citation>
    <scope>NUCLEOTIDE SEQUENCE [LARGE SCALE GENOMIC DNA]</scope>
    <source>
        <strain evidence="2">cv. AL8/78</strain>
    </source>
</reference>
<dbReference type="EnsemblPlants" id="AET1Gv20507800.3">
    <property type="protein sequence ID" value="AET1Gv20507800.3"/>
    <property type="gene ID" value="AET1Gv20507800"/>
</dbReference>
<proteinExistence type="predicted"/>
<sequence>THAILTFELMQRVYITKKPERTTPANSDFLLIDTDLMDLLICEVSSYNRTLHSLTVSIKCDCQVTYLKA</sequence>
<dbReference type="Proteomes" id="UP000015105">
    <property type="component" value="Chromosome 1D"/>
</dbReference>
<name>A0A452YR00_AEGTS</name>
<dbReference type="Gramene" id="AET1Gv20507800.3">
    <property type="protein sequence ID" value="AET1Gv20507800.3"/>
    <property type="gene ID" value="AET1Gv20507800"/>
</dbReference>
<protein>
    <submittedName>
        <fullName evidence="1">Uncharacterized protein</fullName>
    </submittedName>
</protein>
<evidence type="ECO:0000313" key="2">
    <source>
        <dbReference type="Proteomes" id="UP000015105"/>
    </source>
</evidence>
<dbReference type="AlphaFoldDB" id="A0A452YR00"/>
<reference evidence="2" key="1">
    <citation type="journal article" date="2014" name="Science">
        <title>Ancient hybridizations among the ancestral genomes of bread wheat.</title>
        <authorList>
            <consortium name="International Wheat Genome Sequencing Consortium,"/>
            <person name="Marcussen T."/>
            <person name="Sandve S.R."/>
            <person name="Heier L."/>
            <person name="Spannagl M."/>
            <person name="Pfeifer M."/>
            <person name="Jakobsen K.S."/>
            <person name="Wulff B.B."/>
            <person name="Steuernagel B."/>
            <person name="Mayer K.F."/>
            <person name="Olsen O.A."/>
        </authorList>
    </citation>
    <scope>NUCLEOTIDE SEQUENCE [LARGE SCALE GENOMIC DNA]</scope>
    <source>
        <strain evidence="2">cv. AL8/78</strain>
    </source>
</reference>
<accession>A0A452YR00</accession>
<reference evidence="1" key="4">
    <citation type="submission" date="2019-03" db="UniProtKB">
        <authorList>
            <consortium name="EnsemblPlants"/>
        </authorList>
    </citation>
    <scope>IDENTIFICATION</scope>
</reference>
<evidence type="ECO:0000313" key="1">
    <source>
        <dbReference type="EnsemblPlants" id="AET1Gv20507800.3"/>
    </source>
</evidence>